<accession>A0A1G7VYT7</accession>
<dbReference type="OrthoDB" id="1322060at2"/>
<organism evidence="1 2">
    <name type="scientific">Pedobacter terrae</name>
    <dbReference type="NCBI Taxonomy" id="405671"/>
    <lineage>
        <taxon>Bacteria</taxon>
        <taxon>Pseudomonadati</taxon>
        <taxon>Bacteroidota</taxon>
        <taxon>Sphingobacteriia</taxon>
        <taxon>Sphingobacteriales</taxon>
        <taxon>Sphingobacteriaceae</taxon>
        <taxon>Pedobacter</taxon>
    </lineage>
</organism>
<protein>
    <submittedName>
        <fullName evidence="1">Uncharacterized protein</fullName>
    </submittedName>
</protein>
<gene>
    <name evidence="1" type="ORF">SAMN05421827_10923</name>
</gene>
<dbReference type="EMBL" id="FNCH01000009">
    <property type="protein sequence ID" value="SDG64934.1"/>
    <property type="molecule type" value="Genomic_DNA"/>
</dbReference>
<dbReference type="STRING" id="405671.SAMN05421827_10923"/>
<evidence type="ECO:0000313" key="2">
    <source>
        <dbReference type="Proteomes" id="UP000199643"/>
    </source>
</evidence>
<evidence type="ECO:0000313" key="1">
    <source>
        <dbReference type="EMBL" id="SDG64934.1"/>
    </source>
</evidence>
<name>A0A1G7VYT7_9SPHI</name>
<proteinExistence type="predicted"/>
<dbReference type="RefSeq" id="WP_090500374.1">
    <property type="nucleotide sequence ID" value="NZ_FNCH01000009.1"/>
</dbReference>
<dbReference type="Proteomes" id="UP000199643">
    <property type="component" value="Unassembled WGS sequence"/>
</dbReference>
<dbReference type="AlphaFoldDB" id="A0A1G7VYT7"/>
<reference evidence="2" key="1">
    <citation type="submission" date="2016-10" db="EMBL/GenBank/DDBJ databases">
        <authorList>
            <person name="Varghese N."/>
            <person name="Submissions S."/>
        </authorList>
    </citation>
    <scope>NUCLEOTIDE SEQUENCE [LARGE SCALE GENOMIC DNA]</scope>
    <source>
        <strain evidence="2">DSM 17933</strain>
    </source>
</reference>
<sequence>MIEKYQRLFQLDVYHSYFQKSICRCLELNADRATEQLMKRFRLLIRRQVNGIGLYANASQPLKELLTYIEQATGQDAFCFEMRTNNPDFNFFTELPSNWVGQLLYDSSNTTITDQNVQLNQQLSGNPGTNCLGKATLRFADILKFNKDMGTVSFDIKLMARATQWQYFIINRNTLQLYNLAISGKESVDFEGPESVVMESGQNALLFSSGSKLIPLSEVPVYKFDLINRPALTDNKPVQPQIIIRGLPTPIPQWIGKVTRNAAEQLSSPMYVYI</sequence>
<keyword evidence="2" id="KW-1185">Reference proteome</keyword>